<organism evidence="1 2">
    <name type="scientific">Dreissena polymorpha</name>
    <name type="common">Zebra mussel</name>
    <name type="synonym">Mytilus polymorpha</name>
    <dbReference type="NCBI Taxonomy" id="45954"/>
    <lineage>
        <taxon>Eukaryota</taxon>
        <taxon>Metazoa</taxon>
        <taxon>Spiralia</taxon>
        <taxon>Lophotrochozoa</taxon>
        <taxon>Mollusca</taxon>
        <taxon>Bivalvia</taxon>
        <taxon>Autobranchia</taxon>
        <taxon>Heteroconchia</taxon>
        <taxon>Euheterodonta</taxon>
        <taxon>Imparidentia</taxon>
        <taxon>Neoheterodontei</taxon>
        <taxon>Myida</taxon>
        <taxon>Dreissenoidea</taxon>
        <taxon>Dreissenidae</taxon>
        <taxon>Dreissena</taxon>
    </lineage>
</organism>
<proteinExistence type="predicted"/>
<sequence length="71" mass="8236">MMSCCSNTFIGHLNYVGIQHKHANVDDIPLTHDDRKELSAVLEAILDNRNRKLKFGMDWFRVLQSTQRHVA</sequence>
<name>A0A9D4JNR0_DREPO</name>
<protein>
    <submittedName>
        <fullName evidence="1">Uncharacterized protein</fullName>
    </submittedName>
</protein>
<dbReference type="EMBL" id="JAIWYP010000006">
    <property type="protein sequence ID" value="KAH3814252.1"/>
    <property type="molecule type" value="Genomic_DNA"/>
</dbReference>
<dbReference type="Proteomes" id="UP000828390">
    <property type="component" value="Unassembled WGS sequence"/>
</dbReference>
<comment type="caution">
    <text evidence="1">The sequence shown here is derived from an EMBL/GenBank/DDBJ whole genome shotgun (WGS) entry which is preliminary data.</text>
</comment>
<evidence type="ECO:0000313" key="2">
    <source>
        <dbReference type="Proteomes" id="UP000828390"/>
    </source>
</evidence>
<reference evidence="1" key="2">
    <citation type="submission" date="2020-11" db="EMBL/GenBank/DDBJ databases">
        <authorList>
            <person name="McCartney M.A."/>
            <person name="Auch B."/>
            <person name="Kono T."/>
            <person name="Mallez S."/>
            <person name="Becker A."/>
            <person name="Gohl D.M."/>
            <person name="Silverstein K.A.T."/>
            <person name="Koren S."/>
            <person name="Bechman K.B."/>
            <person name="Herman A."/>
            <person name="Abrahante J.E."/>
            <person name="Garbe J."/>
        </authorList>
    </citation>
    <scope>NUCLEOTIDE SEQUENCE</scope>
    <source>
        <strain evidence="1">Duluth1</strain>
        <tissue evidence="1">Whole animal</tissue>
    </source>
</reference>
<accession>A0A9D4JNR0</accession>
<dbReference type="AlphaFoldDB" id="A0A9D4JNR0"/>
<gene>
    <name evidence="1" type="ORF">DPMN_142746</name>
</gene>
<reference evidence="1" key="1">
    <citation type="journal article" date="2019" name="bioRxiv">
        <title>The Genome of the Zebra Mussel, Dreissena polymorpha: A Resource for Invasive Species Research.</title>
        <authorList>
            <person name="McCartney M.A."/>
            <person name="Auch B."/>
            <person name="Kono T."/>
            <person name="Mallez S."/>
            <person name="Zhang Y."/>
            <person name="Obille A."/>
            <person name="Becker A."/>
            <person name="Abrahante J.E."/>
            <person name="Garbe J."/>
            <person name="Badalamenti J.P."/>
            <person name="Herman A."/>
            <person name="Mangelson H."/>
            <person name="Liachko I."/>
            <person name="Sullivan S."/>
            <person name="Sone E.D."/>
            <person name="Koren S."/>
            <person name="Silverstein K.A.T."/>
            <person name="Beckman K.B."/>
            <person name="Gohl D.M."/>
        </authorList>
    </citation>
    <scope>NUCLEOTIDE SEQUENCE</scope>
    <source>
        <strain evidence="1">Duluth1</strain>
        <tissue evidence="1">Whole animal</tissue>
    </source>
</reference>
<evidence type="ECO:0000313" key="1">
    <source>
        <dbReference type="EMBL" id="KAH3814252.1"/>
    </source>
</evidence>
<keyword evidence="2" id="KW-1185">Reference proteome</keyword>